<dbReference type="Pfam" id="PF00133">
    <property type="entry name" value="tRNA-synt_1"/>
    <property type="match status" value="1"/>
</dbReference>
<evidence type="ECO:0000259" key="15">
    <source>
        <dbReference type="Pfam" id="PF13603"/>
    </source>
</evidence>
<dbReference type="GO" id="GO:0006429">
    <property type="term" value="P:leucyl-tRNA aminoacylation"/>
    <property type="evidence" value="ECO:0007669"/>
    <property type="project" value="UniProtKB-UniRule"/>
</dbReference>
<dbReference type="GO" id="GO:0005829">
    <property type="term" value="C:cytosol"/>
    <property type="evidence" value="ECO:0007669"/>
    <property type="project" value="TreeGrafter"/>
</dbReference>
<dbReference type="Gene3D" id="1.10.730.10">
    <property type="entry name" value="Isoleucyl-tRNA Synthetase, Domain 1"/>
    <property type="match status" value="1"/>
</dbReference>
<keyword evidence="8 10" id="KW-0030">Aminoacyl-tRNA synthetase</keyword>
<feature type="domain" description="Leucyl-tRNA synthetase editing" evidence="15">
    <location>
        <begin position="219"/>
        <end position="403"/>
    </location>
</feature>
<protein>
    <recommendedName>
        <fullName evidence="10">Leucine--tRNA ligase</fullName>
        <ecNumber evidence="10">6.1.1.4</ecNumber>
    </recommendedName>
    <alternativeName>
        <fullName evidence="10">Leucyl-tRNA synthetase</fullName>
        <shortName evidence="10">LeuRS</shortName>
    </alternativeName>
</protein>
<dbReference type="Pfam" id="PF13603">
    <property type="entry name" value="tRNA-synt_1_2"/>
    <property type="match status" value="1"/>
</dbReference>
<dbReference type="Pfam" id="PF14795">
    <property type="entry name" value="Leucyl-specific"/>
    <property type="match status" value="1"/>
</dbReference>
<dbReference type="PANTHER" id="PTHR43740">
    <property type="entry name" value="LEUCYL-TRNA SYNTHETASE"/>
    <property type="match status" value="1"/>
</dbReference>
<dbReference type="CDD" id="cd00812">
    <property type="entry name" value="LeuRS_core"/>
    <property type="match status" value="1"/>
</dbReference>
<evidence type="ECO:0000256" key="8">
    <source>
        <dbReference type="ARBA" id="ARBA00023146"/>
    </source>
</evidence>
<dbReference type="EC" id="6.1.1.4" evidence="10"/>
<dbReference type="InterPro" id="IPR002302">
    <property type="entry name" value="Leu-tRNA-ligase"/>
</dbReference>
<dbReference type="PROSITE" id="PS00178">
    <property type="entry name" value="AA_TRNA_LIGASE_I"/>
    <property type="match status" value="1"/>
</dbReference>
<dbReference type="PRINTS" id="PR00985">
    <property type="entry name" value="TRNASYNTHLEU"/>
</dbReference>
<evidence type="ECO:0000313" key="18">
    <source>
        <dbReference type="Proteomes" id="UP000321827"/>
    </source>
</evidence>
<evidence type="ECO:0000256" key="2">
    <source>
        <dbReference type="ARBA" id="ARBA00005594"/>
    </source>
</evidence>
<comment type="caution">
    <text evidence="10">Lacks conserved residue(s) required for the propagation of feature annotation.</text>
</comment>
<feature type="domain" description="Methionyl/Leucyl tRNA synthetase" evidence="14">
    <location>
        <begin position="34"/>
        <end position="174"/>
    </location>
</feature>
<dbReference type="InterPro" id="IPR013155">
    <property type="entry name" value="M/V/L/I-tRNA-synth_anticd-bd"/>
</dbReference>
<evidence type="ECO:0000256" key="9">
    <source>
        <dbReference type="ARBA" id="ARBA00047469"/>
    </source>
</evidence>
<dbReference type="PANTHER" id="PTHR43740:SF2">
    <property type="entry name" value="LEUCINE--TRNA LIGASE, MITOCHONDRIAL"/>
    <property type="match status" value="1"/>
</dbReference>
<dbReference type="GO" id="GO:0002161">
    <property type="term" value="F:aminoacyl-tRNA deacylase activity"/>
    <property type="evidence" value="ECO:0007669"/>
    <property type="project" value="InterPro"/>
</dbReference>
<dbReference type="Pfam" id="PF08264">
    <property type="entry name" value="Anticodon_1"/>
    <property type="match status" value="1"/>
</dbReference>
<dbReference type="Pfam" id="PF09334">
    <property type="entry name" value="tRNA-synt_1g"/>
    <property type="match status" value="1"/>
</dbReference>
<dbReference type="FunFam" id="3.40.50.620:FF:000100">
    <property type="entry name" value="probable leucine--tRNA ligase, mitochondrial"/>
    <property type="match status" value="1"/>
</dbReference>
<dbReference type="InterPro" id="IPR002300">
    <property type="entry name" value="aa-tRNA-synth_Ia"/>
</dbReference>
<comment type="cofactor">
    <cofactor evidence="1">
        <name>Zn(2+)</name>
        <dbReference type="ChEBI" id="CHEBI:29105"/>
    </cofactor>
</comment>
<evidence type="ECO:0000256" key="5">
    <source>
        <dbReference type="ARBA" id="ARBA00022741"/>
    </source>
</evidence>
<evidence type="ECO:0000256" key="6">
    <source>
        <dbReference type="ARBA" id="ARBA00022840"/>
    </source>
</evidence>
<dbReference type="InterPro" id="IPR001412">
    <property type="entry name" value="aa-tRNA-synth_I_CS"/>
</dbReference>
<gene>
    <name evidence="10 17" type="primary">leuS</name>
    <name evidence="17" type="ORF">ODE01S_12940</name>
</gene>
<keyword evidence="7 10" id="KW-0648">Protein biosynthesis</keyword>
<reference evidence="17 18" key="1">
    <citation type="submission" date="2019-07" db="EMBL/GenBank/DDBJ databases">
        <title>Whole genome shotgun sequence of Oceanithermus desulfurans NBRC 100063.</title>
        <authorList>
            <person name="Hosoyama A."/>
            <person name="Uohara A."/>
            <person name="Ohji S."/>
            <person name="Ichikawa N."/>
        </authorList>
    </citation>
    <scope>NUCLEOTIDE SEQUENCE [LARGE SCALE GENOMIC DNA]</scope>
    <source>
        <strain evidence="17 18">NBRC 100063</strain>
    </source>
</reference>
<dbReference type="SUPFAM" id="SSF50677">
    <property type="entry name" value="ValRS/IleRS/LeuRS editing domain"/>
    <property type="match status" value="1"/>
</dbReference>
<dbReference type="SUPFAM" id="SSF52374">
    <property type="entry name" value="Nucleotidylyl transferase"/>
    <property type="match status" value="1"/>
</dbReference>
<dbReference type="SUPFAM" id="SSF47323">
    <property type="entry name" value="Anticodon-binding domain of a subclass of class I aminoacyl-tRNA synthetases"/>
    <property type="match status" value="1"/>
</dbReference>
<dbReference type="FunFam" id="1.10.730.10:FF:000002">
    <property type="entry name" value="Leucine--tRNA ligase"/>
    <property type="match status" value="1"/>
</dbReference>
<dbReference type="InterPro" id="IPR025709">
    <property type="entry name" value="Leu_tRNA-synth_edit"/>
</dbReference>
<dbReference type="InterPro" id="IPR015413">
    <property type="entry name" value="Methionyl/Leucyl_tRNA_Synth"/>
</dbReference>
<feature type="domain" description="Aminoacyl-tRNA synthetase class Ia" evidence="12">
    <location>
        <begin position="417"/>
        <end position="576"/>
    </location>
</feature>
<evidence type="ECO:0000256" key="3">
    <source>
        <dbReference type="ARBA" id="ARBA00022490"/>
    </source>
</evidence>
<dbReference type="Proteomes" id="UP000321827">
    <property type="component" value="Unassembled WGS sequence"/>
</dbReference>
<organism evidence="17 18">
    <name type="scientific">Oceanithermus desulfurans NBRC 100063</name>
    <dbReference type="NCBI Taxonomy" id="1227550"/>
    <lineage>
        <taxon>Bacteria</taxon>
        <taxon>Thermotogati</taxon>
        <taxon>Deinococcota</taxon>
        <taxon>Deinococci</taxon>
        <taxon>Thermales</taxon>
        <taxon>Thermaceae</taxon>
        <taxon>Oceanithermus</taxon>
    </lineage>
</organism>
<comment type="catalytic activity">
    <reaction evidence="9 10">
        <text>tRNA(Leu) + L-leucine + ATP = L-leucyl-tRNA(Leu) + AMP + diphosphate</text>
        <dbReference type="Rhea" id="RHEA:11688"/>
        <dbReference type="Rhea" id="RHEA-COMP:9613"/>
        <dbReference type="Rhea" id="RHEA-COMP:9622"/>
        <dbReference type="ChEBI" id="CHEBI:30616"/>
        <dbReference type="ChEBI" id="CHEBI:33019"/>
        <dbReference type="ChEBI" id="CHEBI:57427"/>
        <dbReference type="ChEBI" id="CHEBI:78442"/>
        <dbReference type="ChEBI" id="CHEBI:78494"/>
        <dbReference type="ChEBI" id="CHEBI:456215"/>
        <dbReference type="EC" id="6.1.1.4"/>
    </reaction>
</comment>
<evidence type="ECO:0000259" key="14">
    <source>
        <dbReference type="Pfam" id="PF09334"/>
    </source>
</evidence>
<feature type="short sequence motif" description="'HIGH' region" evidence="10">
    <location>
        <begin position="39"/>
        <end position="49"/>
    </location>
</feature>
<proteinExistence type="inferred from homology"/>
<comment type="similarity">
    <text evidence="2 10 11">Belongs to the class-I aminoacyl-tRNA synthetase family.</text>
</comment>
<dbReference type="OrthoDB" id="9810365at2"/>
<dbReference type="InterPro" id="IPR023356">
    <property type="entry name" value="Leu-tRNA-synth_dom3"/>
</dbReference>
<keyword evidence="5 10" id="KW-0547">Nucleotide-binding</keyword>
<dbReference type="Gene3D" id="2.30.210.10">
    <property type="entry name" value="Leucyl-tRNA synthetase, domain 3"/>
    <property type="match status" value="1"/>
</dbReference>
<name>A0A511RJN1_9DEIN</name>
<evidence type="ECO:0000259" key="12">
    <source>
        <dbReference type="Pfam" id="PF00133"/>
    </source>
</evidence>
<dbReference type="GO" id="GO:0004823">
    <property type="term" value="F:leucine-tRNA ligase activity"/>
    <property type="evidence" value="ECO:0007669"/>
    <property type="project" value="UniProtKB-UniRule"/>
</dbReference>
<evidence type="ECO:0000256" key="1">
    <source>
        <dbReference type="ARBA" id="ARBA00001947"/>
    </source>
</evidence>
<dbReference type="CDD" id="cd07958">
    <property type="entry name" value="Anticodon_Ia_Leu_BEm"/>
    <property type="match status" value="1"/>
</dbReference>
<dbReference type="EMBL" id="BJXN01000007">
    <property type="protein sequence ID" value="GEM89860.1"/>
    <property type="molecule type" value="Genomic_DNA"/>
</dbReference>
<dbReference type="InterPro" id="IPR009080">
    <property type="entry name" value="tRNAsynth_Ia_anticodon-bd"/>
</dbReference>
<comment type="subcellular location">
    <subcellularLocation>
        <location evidence="10">Cytoplasm</location>
    </subcellularLocation>
</comment>
<dbReference type="InterPro" id="IPR014729">
    <property type="entry name" value="Rossmann-like_a/b/a_fold"/>
</dbReference>
<evidence type="ECO:0000256" key="7">
    <source>
        <dbReference type="ARBA" id="ARBA00022917"/>
    </source>
</evidence>
<evidence type="ECO:0000256" key="11">
    <source>
        <dbReference type="RuleBase" id="RU363035"/>
    </source>
</evidence>
<dbReference type="Gene3D" id="3.10.20.590">
    <property type="match status" value="1"/>
</dbReference>
<evidence type="ECO:0000313" key="17">
    <source>
        <dbReference type="EMBL" id="GEM89860.1"/>
    </source>
</evidence>
<comment type="caution">
    <text evidence="17">The sequence shown here is derived from an EMBL/GenBank/DDBJ whole genome shotgun (WGS) entry which is preliminary data.</text>
</comment>
<feature type="domain" description="Leucyl-tRNA synthetase" evidence="16">
    <location>
        <begin position="578"/>
        <end position="633"/>
    </location>
</feature>
<dbReference type="InterPro" id="IPR009008">
    <property type="entry name" value="Val/Leu/Ile-tRNA-synth_edit"/>
</dbReference>
<evidence type="ECO:0000259" key="16">
    <source>
        <dbReference type="Pfam" id="PF14795"/>
    </source>
</evidence>
<keyword evidence="4 10" id="KW-0436">Ligase</keyword>
<dbReference type="FunFam" id="3.10.20.590:FF:000001">
    <property type="entry name" value="Leucine--tRNA ligase"/>
    <property type="match status" value="1"/>
</dbReference>
<evidence type="ECO:0000256" key="4">
    <source>
        <dbReference type="ARBA" id="ARBA00022598"/>
    </source>
</evidence>
<dbReference type="FunFam" id="3.40.50.620:FF:000003">
    <property type="entry name" value="Leucine--tRNA ligase"/>
    <property type="match status" value="1"/>
</dbReference>
<feature type="domain" description="Methionyl/Valyl/Leucyl/Isoleucyl-tRNA synthetase anticodon-binding" evidence="13">
    <location>
        <begin position="716"/>
        <end position="838"/>
    </location>
</feature>
<sequence>MSKYNPHAIEPKWQRFWEERGLMKAREEGAKYYVLEMFPYPSGDLHMGHLKNYTMGDALARFKKQQGYSVLHPMGWDAFGLPAENAALKFGKHPADWTFDNIERAKESLNLMGILYDWDREVTTCTPDYYRWNQWIFIKMYEAGLVYRAGGLVNWCPKCQTVLANEQVVEGRCWRHEDTLVEKKNLEQWYLKITAYADRLLDDLDKLEHWPEKVKAMQRAWIGRSEGATVRFALEGRDEALEVFTTRPDTLFGATFMVIAPEHPLTLELATPERRAEVEAYVRAAQLKSEIERQTEDREKTGVFTGAYAVNPVNGRKVPIWTADYVLYGYGTGAIMAVPAHDQRDFEFAKKFGLEIVPVIKPAGEDLPQPLESAYEGPGVMIHSGDFSGLASEEGKKKITEWLASKGLGEATVTYRLRDWLISRQRYWGTPIPMIHCENCGVVPVPEDQLPVELPEIKDVEQIRPQGKSPLEAHPEFLNTTCPRCGGPAKRDADTMDTFFDSSWYYLRYTDAHNDRLPFARDKADYWMPVDQYIGGIEHAVLHLLYSRFFTKFFHDQEMVGVDEPFERLFTQGMVMGWTDYGPVEVAGERVRLGEEARIRLELETSELSLDEVKKMGAELREGDDGRLHFWKPAVMSKSLGNGVMVGPFVREQGADIARVTILFAAPPEKEMVWTEEGVQGAWRFLNRVWRRVVEDEEALRQAPEAFDPARLEGADKTLYRKLNQTIKKVTEDVEGLRFNTAIAALMEMLNALYDFRKEREVNAVYKNAVLGYLQLLAPFAPHLAEELWHRFSENSVFDARWPTYDEAALAADTITLVVQVNGKVRARLEVPADIDKDEALARAKAHENVRRHLEGKQLVKEIYVPGKLVNLVAKG</sequence>
<dbReference type="AlphaFoldDB" id="A0A511RJN1"/>
<dbReference type="RefSeq" id="WP_147147064.1">
    <property type="nucleotide sequence ID" value="NZ_BJXN01000007.1"/>
</dbReference>
<evidence type="ECO:0000256" key="10">
    <source>
        <dbReference type="HAMAP-Rule" id="MF_00049"/>
    </source>
</evidence>
<keyword evidence="3 10" id="KW-0963">Cytoplasm</keyword>
<dbReference type="GO" id="GO:0005524">
    <property type="term" value="F:ATP binding"/>
    <property type="evidence" value="ECO:0007669"/>
    <property type="project" value="UniProtKB-UniRule"/>
</dbReference>
<dbReference type="HAMAP" id="MF_00049_B">
    <property type="entry name" value="Leu_tRNA_synth_B"/>
    <property type="match status" value="1"/>
</dbReference>
<dbReference type="NCBIfam" id="TIGR00396">
    <property type="entry name" value="leuS_bact"/>
    <property type="match status" value="1"/>
</dbReference>
<evidence type="ECO:0000259" key="13">
    <source>
        <dbReference type="Pfam" id="PF08264"/>
    </source>
</evidence>
<accession>A0A511RJN1</accession>
<dbReference type="Gene3D" id="3.40.50.620">
    <property type="entry name" value="HUPs"/>
    <property type="match status" value="2"/>
</dbReference>
<keyword evidence="6 10" id="KW-0067">ATP-binding</keyword>
<feature type="binding site" evidence="10">
    <location>
        <position position="638"/>
    </location>
    <ligand>
        <name>ATP</name>
        <dbReference type="ChEBI" id="CHEBI:30616"/>
    </ligand>
</feature>